<keyword evidence="3" id="KW-0808">Transferase</keyword>
<feature type="transmembrane region" description="Helical" evidence="16">
    <location>
        <begin position="305"/>
        <end position="326"/>
    </location>
</feature>
<dbReference type="PROSITE" id="PS51257">
    <property type="entry name" value="PROKAR_LIPOPROTEIN"/>
    <property type="match status" value="1"/>
</dbReference>
<dbReference type="GO" id="GO:0015648">
    <property type="term" value="F:lipid-linked peptidoglycan transporter activity"/>
    <property type="evidence" value="ECO:0007669"/>
    <property type="project" value="TreeGrafter"/>
</dbReference>
<sequence length="366" mass="38918">MKRLRIDKPLALLIFVLLIGGCMIFASAAFGMLARGSVGITSVVFSHLVLGVGGGFVLLLIATAIDYRHWRRFAPYIFGFALIATALVFVPHLGASHGGGQRWIIILGFSFQPSEALKIASIIMAASYFSALRARTESLQWGLGGLLAILALPTMLLVLQPDIGTLGVICISVLAVFFAAGARFRDIVILACIAILALGVLAYEKPYVRDRVVTFFYPAQDRQAEGYQIRQSLIAIGSGQVFGRGFGQSVQKFTYLPEPMGDSIFAVAAEELGFIGASTIVILFLLFALRGYAIAGRTNDHFGGLLAVGISTYLAAEAFINIAAMLGVAPLTGIPLTFVSQGGSAMLISLASAGILLNISRHRGTK</sequence>
<dbReference type="InterPro" id="IPR018365">
    <property type="entry name" value="Cell_cycle_FtsW-rel_CS"/>
</dbReference>
<evidence type="ECO:0000256" key="5">
    <source>
        <dbReference type="ARBA" id="ARBA00022960"/>
    </source>
</evidence>
<keyword evidence="8 16" id="KW-0472">Membrane</keyword>
<feature type="transmembrane region" description="Helical" evidence="16">
    <location>
        <begin position="338"/>
        <end position="359"/>
    </location>
</feature>
<feature type="transmembrane region" description="Helical" evidence="16">
    <location>
        <begin position="40"/>
        <end position="61"/>
    </location>
</feature>
<feature type="transmembrane region" description="Helical" evidence="16">
    <location>
        <begin position="73"/>
        <end position="91"/>
    </location>
</feature>
<evidence type="ECO:0000256" key="2">
    <source>
        <dbReference type="ARBA" id="ARBA00022676"/>
    </source>
</evidence>
<dbReference type="STRING" id="1798480.A2851_03265"/>
<evidence type="ECO:0000313" key="18">
    <source>
        <dbReference type="Proteomes" id="UP000176863"/>
    </source>
</evidence>
<evidence type="ECO:0000256" key="4">
    <source>
        <dbReference type="ARBA" id="ARBA00022692"/>
    </source>
</evidence>
<keyword evidence="7 16" id="KW-1133">Transmembrane helix</keyword>
<keyword evidence="2" id="KW-0328">Glycosyltransferase</keyword>
<dbReference type="EC" id="2.4.99.28" evidence="14"/>
<evidence type="ECO:0000313" key="17">
    <source>
        <dbReference type="EMBL" id="OGG53897.1"/>
    </source>
</evidence>
<keyword evidence="4 16" id="KW-0812">Transmembrane</keyword>
<feature type="transmembrane region" description="Helical" evidence="16">
    <location>
        <begin position="138"/>
        <end position="157"/>
    </location>
</feature>
<evidence type="ECO:0000256" key="3">
    <source>
        <dbReference type="ARBA" id="ARBA00022679"/>
    </source>
</evidence>
<dbReference type="PANTHER" id="PTHR30474:SF2">
    <property type="entry name" value="PEPTIDOGLYCAN GLYCOSYLTRANSFERASE FTSW-RELATED"/>
    <property type="match status" value="1"/>
</dbReference>
<comment type="catalytic activity">
    <reaction evidence="15">
        <text>[GlcNAc-(1-&gt;4)-Mur2Ac(oyl-L-Ala-gamma-D-Glu-L-Lys-D-Ala-D-Ala)](n)-di-trans,octa-cis-undecaprenyl diphosphate + beta-D-GlcNAc-(1-&gt;4)-Mur2Ac(oyl-L-Ala-gamma-D-Glu-L-Lys-D-Ala-D-Ala)-di-trans,octa-cis-undecaprenyl diphosphate = [GlcNAc-(1-&gt;4)-Mur2Ac(oyl-L-Ala-gamma-D-Glu-L-Lys-D-Ala-D-Ala)](n+1)-di-trans,octa-cis-undecaprenyl diphosphate + di-trans,octa-cis-undecaprenyl diphosphate + H(+)</text>
        <dbReference type="Rhea" id="RHEA:23708"/>
        <dbReference type="Rhea" id="RHEA-COMP:9602"/>
        <dbReference type="Rhea" id="RHEA-COMP:9603"/>
        <dbReference type="ChEBI" id="CHEBI:15378"/>
        <dbReference type="ChEBI" id="CHEBI:58405"/>
        <dbReference type="ChEBI" id="CHEBI:60033"/>
        <dbReference type="ChEBI" id="CHEBI:78435"/>
        <dbReference type="EC" id="2.4.99.28"/>
    </reaction>
</comment>
<dbReference type="EMBL" id="MFKT01000007">
    <property type="protein sequence ID" value="OGG53897.1"/>
    <property type="molecule type" value="Genomic_DNA"/>
</dbReference>
<feature type="transmembrane region" description="Helical" evidence="16">
    <location>
        <begin position="163"/>
        <end position="180"/>
    </location>
</feature>
<keyword evidence="6" id="KW-0573">Peptidoglycan synthesis</keyword>
<evidence type="ECO:0000256" key="10">
    <source>
        <dbReference type="ARBA" id="ARBA00033270"/>
    </source>
</evidence>
<dbReference type="GO" id="GO:0005886">
    <property type="term" value="C:plasma membrane"/>
    <property type="evidence" value="ECO:0007669"/>
    <property type="project" value="TreeGrafter"/>
</dbReference>
<keyword evidence="5" id="KW-0133">Cell shape</keyword>
<feature type="transmembrane region" description="Helical" evidence="16">
    <location>
        <begin position="187"/>
        <end position="203"/>
    </location>
</feature>
<dbReference type="GO" id="GO:0032153">
    <property type="term" value="C:cell division site"/>
    <property type="evidence" value="ECO:0007669"/>
    <property type="project" value="TreeGrafter"/>
</dbReference>
<dbReference type="InterPro" id="IPR001182">
    <property type="entry name" value="FtsW/RodA"/>
</dbReference>
<dbReference type="PANTHER" id="PTHR30474">
    <property type="entry name" value="CELL CYCLE PROTEIN"/>
    <property type="match status" value="1"/>
</dbReference>
<feature type="transmembrane region" description="Helical" evidence="16">
    <location>
        <begin position="12"/>
        <end position="34"/>
    </location>
</feature>
<evidence type="ECO:0000256" key="12">
    <source>
        <dbReference type="ARBA" id="ARBA00041185"/>
    </source>
</evidence>
<accession>A0A1F6CXQ7</accession>
<evidence type="ECO:0000256" key="8">
    <source>
        <dbReference type="ARBA" id="ARBA00023136"/>
    </source>
</evidence>
<evidence type="ECO:0000256" key="14">
    <source>
        <dbReference type="ARBA" id="ARBA00044770"/>
    </source>
</evidence>
<feature type="transmembrane region" description="Helical" evidence="16">
    <location>
        <begin position="272"/>
        <end position="293"/>
    </location>
</feature>
<evidence type="ECO:0000256" key="16">
    <source>
        <dbReference type="SAM" id="Phobius"/>
    </source>
</evidence>
<dbReference type="AlphaFoldDB" id="A0A1F6CXQ7"/>
<name>A0A1F6CXQ7_9BACT</name>
<reference evidence="17 18" key="1">
    <citation type="journal article" date="2016" name="Nat. Commun.">
        <title>Thousands of microbial genomes shed light on interconnected biogeochemical processes in an aquifer system.</title>
        <authorList>
            <person name="Anantharaman K."/>
            <person name="Brown C.T."/>
            <person name="Hug L.A."/>
            <person name="Sharon I."/>
            <person name="Castelle C.J."/>
            <person name="Probst A.J."/>
            <person name="Thomas B.C."/>
            <person name="Singh A."/>
            <person name="Wilkins M.J."/>
            <person name="Karaoz U."/>
            <person name="Brodie E.L."/>
            <person name="Williams K.H."/>
            <person name="Hubbard S.S."/>
            <person name="Banfield J.F."/>
        </authorList>
    </citation>
    <scope>NUCLEOTIDE SEQUENCE [LARGE SCALE GENOMIC DNA]</scope>
</reference>
<comment type="subcellular location">
    <subcellularLocation>
        <location evidence="1">Membrane</location>
        <topology evidence="1">Multi-pass membrane protein</topology>
    </subcellularLocation>
</comment>
<dbReference type="Pfam" id="PF01098">
    <property type="entry name" value="FTSW_RODA_SPOVE"/>
    <property type="match status" value="1"/>
</dbReference>
<gene>
    <name evidence="17" type="ORF">A2851_03265</name>
</gene>
<evidence type="ECO:0000256" key="13">
    <source>
        <dbReference type="ARBA" id="ARBA00041418"/>
    </source>
</evidence>
<dbReference type="GO" id="GO:0008955">
    <property type="term" value="F:peptidoglycan glycosyltransferase activity"/>
    <property type="evidence" value="ECO:0007669"/>
    <property type="project" value="UniProtKB-EC"/>
</dbReference>
<feature type="transmembrane region" description="Helical" evidence="16">
    <location>
        <begin position="103"/>
        <end position="126"/>
    </location>
</feature>
<dbReference type="Proteomes" id="UP000176863">
    <property type="component" value="Unassembled WGS sequence"/>
</dbReference>
<comment type="caution">
    <text evidence="17">The sequence shown here is derived from an EMBL/GenBank/DDBJ whole genome shotgun (WGS) entry which is preliminary data.</text>
</comment>
<dbReference type="GO" id="GO:0051301">
    <property type="term" value="P:cell division"/>
    <property type="evidence" value="ECO:0007669"/>
    <property type="project" value="InterPro"/>
</dbReference>
<protein>
    <recommendedName>
        <fullName evidence="12">Probable peptidoglycan glycosyltransferase FtsW</fullName>
        <ecNumber evidence="14">2.4.99.28</ecNumber>
    </recommendedName>
    <alternativeName>
        <fullName evidence="13">Cell division protein FtsW</fullName>
    </alternativeName>
    <alternativeName>
        <fullName evidence="10">Cell wall polymerase</fullName>
    </alternativeName>
    <alternativeName>
        <fullName evidence="9">Peptidoglycan polymerase</fullName>
    </alternativeName>
</protein>
<comment type="similarity">
    <text evidence="11">Belongs to the SEDS family. FtsW subfamily.</text>
</comment>
<organism evidence="17 18">
    <name type="scientific">Candidatus Kaiserbacteria bacterium RIFCSPHIGHO2_01_FULL_53_29</name>
    <dbReference type="NCBI Taxonomy" id="1798480"/>
    <lineage>
        <taxon>Bacteria</taxon>
        <taxon>Candidatus Kaiseribacteriota</taxon>
    </lineage>
</organism>
<evidence type="ECO:0000256" key="1">
    <source>
        <dbReference type="ARBA" id="ARBA00004141"/>
    </source>
</evidence>
<evidence type="ECO:0000256" key="9">
    <source>
        <dbReference type="ARBA" id="ARBA00032370"/>
    </source>
</evidence>
<dbReference type="GO" id="GO:0008360">
    <property type="term" value="P:regulation of cell shape"/>
    <property type="evidence" value="ECO:0007669"/>
    <property type="project" value="UniProtKB-KW"/>
</dbReference>
<evidence type="ECO:0000256" key="15">
    <source>
        <dbReference type="ARBA" id="ARBA00049902"/>
    </source>
</evidence>
<dbReference type="GO" id="GO:0009252">
    <property type="term" value="P:peptidoglycan biosynthetic process"/>
    <property type="evidence" value="ECO:0007669"/>
    <property type="project" value="UniProtKB-KW"/>
</dbReference>
<proteinExistence type="inferred from homology"/>
<dbReference type="PROSITE" id="PS00428">
    <property type="entry name" value="FTSW_RODA_SPOVE"/>
    <property type="match status" value="1"/>
</dbReference>
<evidence type="ECO:0000256" key="11">
    <source>
        <dbReference type="ARBA" id="ARBA00038053"/>
    </source>
</evidence>
<evidence type="ECO:0000256" key="7">
    <source>
        <dbReference type="ARBA" id="ARBA00022989"/>
    </source>
</evidence>
<evidence type="ECO:0000256" key="6">
    <source>
        <dbReference type="ARBA" id="ARBA00022984"/>
    </source>
</evidence>